<proteinExistence type="predicted"/>
<gene>
    <name evidence="1" type="ORF">J2T04_003003</name>
</gene>
<dbReference type="RefSeq" id="WP_306844951.1">
    <property type="nucleotide sequence ID" value="NZ_JAUSRL010000005.1"/>
</dbReference>
<keyword evidence="2" id="KW-1185">Reference proteome</keyword>
<evidence type="ECO:0000313" key="2">
    <source>
        <dbReference type="Proteomes" id="UP001235513"/>
    </source>
</evidence>
<reference evidence="1 2" key="1">
    <citation type="submission" date="2023-07" db="EMBL/GenBank/DDBJ databases">
        <title>Sorghum-associated microbial communities from plants grown in Nebraska, USA.</title>
        <authorList>
            <person name="Schachtman D."/>
        </authorList>
    </citation>
    <scope>NUCLEOTIDE SEQUENCE [LARGE SCALE GENOMIC DNA]</scope>
    <source>
        <strain evidence="1 2">CC351</strain>
    </source>
</reference>
<comment type="caution">
    <text evidence="1">The sequence shown here is derived from an EMBL/GenBank/DDBJ whole genome shotgun (WGS) entry which is preliminary data.</text>
</comment>
<dbReference type="Proteomes" id="UP001235513">
    <property type="component" value="Unassembled WGS sequence"/>
</dbReference>
<protein>
    <submittedName>
        <fullName evidence="1">Uncharacterized protein</fullName>
    </submittedName>
</protein>
<name>A0ABT9SRM6_9FLAO</name>
<dbReference type="EMBL" id="JAUSRL010000005">
    <property type="protein sequence ID" value="MDP9961105.1"/>
    <property type="molecule type" value="Genomic_DNA"/>
</dbReference>
<accession>A0ABT9SRM6</accession>
<sequence length="164" mass="19004">MKPKEQKNLNERKLNNESFSALRKIKVIEPDGYLGIEFLTGIINFTSVLDDYNWGFKDDNIYPNFHSLGLSMSSLNRMGAISKYQKFCIVQLSSILYDARVLYENNLMSFTELYRIVARVKKDAFKRFKSIEKAHAKKQLINNKLDSDSLLLLQAKLAILENEN</sequence>
<evidence type="ECO:0000313" key="1">
    <source>
        <dbReference type="EMBL" id="MDP9961105.1"/>
    </source>
</evidence>
<organism evidence="1 2">
    <name type="scientific">Chryseobacterium lathyri</name>
    <dbReference type="NCBI Taxonomy" id="395933"/>
    <lineage>
        <taxon>Bacteria</taxon>
        <taxon>Pseudomonadati</taxon>
        <taxon>Bacteroidota</taxon>
        <taxon>Flavobacteriia</taxon>
        <taxon>Flavobacteriales</taxon>
        <taxon>Weeksellaceae</taxon>
        <taxon>Chryseobacterium group</taxon>
        <taxon>Chryseobacterium</taxon>
    </lineage>
</organism>